<evidence type="ECO:0000313" key="1">
    <source>
        <dbReference type="EMBL" id="KAJ9480934.1"/>
    </source>
</evidence>
<dbReference type="EMBL" id="LACB01001002">
    <property type="protein sequence ID" value="KAJ9480934.1"/>
    <property type="molecule type" value="Genomic_DNA"/>
</dbReference>
<dbReference type="Proteomes" id="UP001227192">
    <property type="component" value="Unassembled WGS sequence"/>
</dbReference>
<sequence length="66" mass="7744">MYSVLCTYMYTKLSQSTQCKSHTKRATCTRNTIFAHRYLSFGVKKKKGPVRGWWRFCGVNEKGLFL</sequence>
<evidence type="ECO:0000313" key="2">
    <source>
        <dbReference type="Proteomes" id="UP001227192"/>
    </source>
</evidence>
<organism evidence="1 2">
    <name type="scientific">Penicillium thymicola</name>
    <dbReference type="NCBI Taxonomy" id="293382"/>
    <lineage>
        <taxon>Eukaryota</taxon>
        <taxon>Fungi</taxon>
        <taxon>Dikarya</taxon>
        <taxon>Ascomycota</taxon>
        <taxon>Pezizomycotina</taxon>
        <taxon>Eurotiomycetes</taxon>
        <taxon>Eurotiomycetidae</taxon>
        <taxon>Eurotiales</taxon>
        <taxon>Aspergillaceae</taxon>
        <taxon>Penicillium</taxon>
    </lineage>
</organism>
<proteinExistence type="predicted"/>
<reference evidence="1" key="2">
    <citation type="journal article" date="2016" name="Fungal Biol.">
        <title>Ochratoxin A production by Penicillium thymicola.</title>
        <authorList>
            <person name="Nguyen H.D.T."/>
            <person name="McMullin D.R."/>
            <person name="Ponomareva E."/>
            <person name="Riley R."/>
            <person name="Pomraning K.R."/>
            <person name="Baker S.E."/>
            <person name="Seifert K.A."/>
        </authorList>
    </citation>
    <scope>NUCLEOTIDE SEQUENCE</scope>
    <source>
        <strain evidence="1">DAOM 180753</strain>
    </source>
</reference>
<name>A0AAI9T6N4_PENTH</name>
<gene>
    <name evidence="1" type="ORF">VN97_g12581</name>
</gene>
<accession>A0AAI9T6N4</accession>
<dbReference type="AlphaFoldDB" id="A0AAI9T6N4"/>
<protein>
    <submittedName>
        <fullName evidence="1">Uncharacterized protein</fullName>
    </submittedName>
</protein>
<comment type="caution">
    <text evidence="1">The sequence shown here is derived from an EMBL/GenBank/DDBJ whole genome shotgun (WGS) entry which is preliminary data.</text>
</comment>
<keyword evidence="2" id="KW-1185">Reference proteome</keyword>
<reference evidence="1" key="1">
    <citation type="submission" date="2015-06" db="EMBL/GenBank/DDBJ databases">
        <authorList>
            <person name="Nguyen H."/>
        </authorList>
    </citation>
    <scope>NUCLEOTIDE SEQUENCE</scope>
    <source>
        <strain evidence="1">DAOM 180753</strain>
    </source>
</reference>